<organism evidence="2 3">
    <name type="scientific">Nonomuraea rosea</name>
    <dbReference type="NCBI Taxonomy" id="638574"/>
    <lineage>
        <taxon>Bacteria</taxon>
        <taxon>Bacillati</taxon>
        <taxon>Actinomycetota</taxon>
        <taxon>Actinomycetes</taxon>
        <taxon>Streptosporangiales</taxon>
        <taxon>Streptosporangiaceae</taxon>
        <taxon>Nonomuraea</taxon>
    </lineage>
</organism>
<keyword evidence="1" id="KW-0732">Signal</keyword>
<feature type="chain" id="PRO_5045595975" evidence="1">
    <location>
        <begin position="25"/>
        <end position="390"/>
    </location>
</feature>
<sequence length="390" mass="43060">MRWGVSVRAAAVLSLVIALGVTWAAPEEETPERPALLPKPPSLASVDEVWPEAVSVVPAERTDGTWLWPLGALDEDELLLRTDELRPAFIGFNTRTKKQRVIARAPEWAACGGCFEVQETALGSAQVAWLVKGYAPGASAGGRRHYEVWAMPRKGGTMHRVARLPATVRADETDVDGFQISGGDAVWWGYDGDIWRVPLSGGIPERVRSDRRLRVSSWPWAFDEYERVVVNLRTGQEIEMTEAGDLAHRLACGPVWCVGENRQELWSVTQATVLRVDGTDRTTVPGDALMMRPLIRDRLALLGVPTVVGDDSIPSTWGASAFGHVAQIYDRCTRQSALLGSYGLWRAENPWTMIKSGAWTQDGPVVYWRTTRDRFVVVDLARVATSPCMA</sequence>
<accession>A0ABP6W0C4</accession>
<name>A0ABP6W0C4_9ACTN</name>
<evidence type="ECO:0000313" key="3">
    <source>
        <dbReference type="Proteomes" id="UP001500630"/>
    </source>
</evidence>
<reference evidence="3" key="1">
    <citation type="journal article" date="2019" name="Int. J. Syst. Evol. Microbiol.">
        <title>The Global Catalogue of Microorganisms (GCM) 10K type strain sequencing project: providing services to taxonomists for standard genome sequencing and annotation.</title>
        <authorList>
            <consortium name="The Broad Institute Genomics Platform"/>
            <consortium name="The Broad Institute Genome Sequencing Center for Infectious Disease"/>
            <person name="Wu L."/>
            <person name="Ma J."/>
        </authorList>
    </citation>
    <scope>NUCLEOTIDE SEQUENCE [LARGE SCALE GENOMIC DNA]</scope>
    <source>
        <strain evidence="3">JCM 17326</strain>
    </source>
</reference>
<evidence type="ECO:0000256" key="1">
    <source>
        <dbReference type="SAM" id="SignalP"/>
    </source>
</evidence>
<gene>
    <name evidence="2" type="ORF">GCM10022419_024550</name>
</gene>
<dbReference type="Proteomes" id="UP001500630">
    <property type="component" value="Unassembled WGS sequence"/>
</dbReference>
<comment type="caution">
    <text evidence="2">The sequence shown here is derived from an EMBL/GenBank/DDBJ whole genome shotgun (WGS) entry which is preliminary data.</text>
</comment>
<keyword evidence="3" id="KW-1185">Reference proteome</keyword>
<proteinExistence type="predicted"/>
<protein>
    <submittedName>
        <fullName evidence="2">Uncharacterized protein</fullName>
    </submittedName>
</protein>
<feature type="signal peptide" evidence="1">
    <location>
        <begin position="1"/>
        <end position="24"/>
    </location>
</feature>
<dbReference type="EMBL" id="BAABDQ010000004">
    <property type="protein sequence ID" value="GAA3543474.1"/>
    <property type="molecule type" value="Genomic_DNA"/>
</dbReference>
<evidence type="ECO:0000313" key="2">
    <source>
        <dbReference type="EMBL" id="GAA3543474.1"/>
    </source>
</evidence>